<sequence length="79" mass="8036">MSGRSMSSDKEEMQDGVIGVDVRAQANPVEIGGLVVIGEVITQAGVEGKMEINGKAAGAPLGEAPWASLGKAPPAPYDE</sequence>
<dbReference type="AlphaFoldDB" id="A0ABC8RT39"/>
<evidence type="ECO:0000313" key="2">
    <source>
        <dbReference type="EMBL" id="CAK9148158.1"/>
    </source>
</evidence>
<dbReference type="Proteomes" id="UP001642360">
    <property type="component" value="Unassembled WGS sequence"/>
</dbReference>
<evidence type="ECO:0000256" key="1">
    <source>
        <dbReference type="SAM" id="MobiDB-lite"/>
    </source>
</evidence>
<protein>
    <submittedName>
        <fullName evidence="2">Uncharacterized protein</fullName>
    </submittedName>
</protein>
<proteinExistence type="predicted"/>
<comment type="caution">
    <text evidence="2">The sequence shown here is derived from an EMBL/GenBank/DDBJ whole genome shotgun (WGS) entry which is preliminary data.</text>
</comment>
<organism evidence="2 3">
    <name type="scientific">Ilex paraguariensis</name>
    <name type="common">yerba mate</name>
    <dbReference type="NCBI Taxonomy" id="185542"/>
    <lineage>
        <taxon>Eukaryota</taxon>
        <taxon>Viridiplantae</taxon>
        <taxon>Streptophyta</taxon>
        <taxon>Embryophyta</taxon>
        <taxon>Tracheophyta</taxon>
        <taxon>Spermatophyta</taxon>
        <taxon>Magnoliopsida</taxon>
        <taxon>eudicotyledons</taxon>
        <taxon>Gunneridae</taxon>
        <taxon>Pentapetalae</taxon>
        <taxon>asterids</taxon>
        <taxon>campanulids</taxon>
        <taxon>Aquifoliales</taxon>
        <taxon>Aquifoliaceae</taxon>
        <taxon>Ilex</taxon>
    </lineage>
</organism>
<gene>
    <name evidence="2" type="ORF">ILEXP_LOCUS16085</name>
</gene>
<evidence type="ECO:0000313" key="3">
    <source>
        <dbReference type="Proteomes" id="UP001642360"/>
    </source>
</evidence>
<keyword evidence="3" id="KW-1185">Reference proteome</keyword>
<dbReference type="EMBL" id="CAUOFW020001725">
    <property type="protein sequence ID" value="CAK9148158.1"/>
    <property type="molecule type" value="Genomic_DNA"/>
</dbReference>
<name>A0ABC8RT39_9AQUA</name>
<accession>A0ABC8RT39</accession>
<reference evidence="2 3" key="1">
    <citation type="submission" date="2024-02" db="EMBL/GenBank/DDBJ databases">
        <authorList>
            <person name="Vignale AGUSTIN F."/>
            <person name="Sosa J E."/>
            <person name="Modenutti C."/>
        </authorList>
    </citation>
    <scope>NUCLEOTIDE SEQUENCE [LARGE SCALE GENOMIC DNA]</scope>
</reference>
<feature type="region of interest" description="Disordered" evidence="1">
    <location>
        <begin position="56"/>
        <end position="79"/>
    </location>
</feature>